<dbReference type="Gene3D" id="3.40.50.1000">
    <property type="entry name" value="HAD superfamily/HAD-like"/>
    <property type="match status" value="1"/>
</dbReference>
<dbReference type="EMBL" id="BAABBF010000013">
    <property type="protein sequence ID" value="GAA3724483.1"/>
    <property type="molecule type" value="Genomic_DNA"/>
</dbReference>
<proteinExistence type="predicted"/>
<sequence length="800" mass="86361">MSSPETILPHQLAAALDGVGGIRMLSLDCFDTLLWRDVHAPSDLFALLDGITPDQRIRGEAAARKRQLLAHQRSGEVTLREIYAALLPEADAAEREARVAHEIAVEARHCHAFAPTVELMRAAKRRRMPIVVVSDTYLERDQLAGLIRAAAGDAVADMIDHIFCSCDHRAAKGEGLFDVMLRRTKVRPDRILHVGDNPRADAEAGARHGLRTRHLIQFGAHAVQRLRQEKAAGALVSANAPGFQPHRAAIAIGEPQQPDAASALGYGVLGPMLTTFARWLADEADALQAARGGRVHLLFLLRDGHLPHETFAAMMPDRPTHTVEISRFTAAAARLGEPGAIADFVHAEIGDDSGRHFLRQLLLADDEITTLIDSLPTERGAYAIAEAVGAGPLTPVIAARGAAFADRLIDYLRHVVDPAAGDTLMLVDLGYNGTVQDNVEVVLSRRLGVHVAGRYLLLSENLPTGRDKRGMIDHRHHDAEALSAFMGTIAVIEQLCTVAQGSVIDYADGAPIRAEAGIKGRQSEVRNAVQAGCLRYARDHGAAVIRAADPAGAESARQAAVAMLARFLYLPLPQELEVLAQFEHDTNLGTDHRVALFDPGHAATGLRERGLFYLKRSQRMFLPAELRGQGLPTSLALLAQRRFGLDLRYADFCDRTIDVPLLLVDGQDAFTDSVAATPTHDGYHVAAIPVGRGQYTVGVQFGRRYEWLQIQSVSFLPVAAFLAGETIGDQVTIPAMPSCEGMEQVGPHLFRCDDAESFLMVPPVGGTQPMMLAVVFRPLVDREAAVPAATAPTALTGAVA</sequence>
<dbReference type="Proteomes" id="UP001500523">
    <property type="component" value="Unassembled WGS sequence"/>
</dbReference>
<protein>
    <recommendedName>
        <fullName evidence="3">HAD family hydrolase</fullName>
    </recommendedName>
</protein>
<evidence type="ECO:0008006" key="3">
    <source>
        <dbReference type="Google" id="ProtNLM"/>
    </source>
</evidence>
<dbReference type="Pfam" id="PF00702">
    <property type="entry name" value="Hydrolase"/>
    <property type="match status" value="1"/>
</dbReference>
<dbReference type="RefSeq" id="WP_344694740.1">
    <property type="nucleotide sequence ID" value="NZ_BAABBF010000013.1"/>
</dbReference>
<dbReference type="InterPro" id="IPR036412">
    <property type="entry name" value="HAD-like_sf"/>
</dbReference>
<accession>A0ABP7EU81</accession>
<evidence type="ECO:0000313" key="1">
    <source>
        <dbReference type="EMBL" id="GAA3724483.1"/>
    </source>
</evidence>
<organism evidence="1 2">
    <name type="scientific">Sphingomonas cynarae</name>
    <dbReference type="NCBI Taxonomy" id="930197"/>
    <lineage>
        <taxon>Bacteria</taxon>
        <taxon>Pseudomonadati</taxon>
        <taxon>Pseudomonadota</taxon>
        <taxon>Alphaproteobacteria</taxon>
        <taxon>Sphingomonadales</taxon>
        <taxon>Sphingomonadaceae</taxon>
        <taxon>Sphingomonas</taxon>
    </lineage>
</organism>
<name>A0ABP7EU81_9SPHN</name>
<gene>
    <name evidence="1" type="ORF">GCM10022268_35710</name>
</gene>
<dbReference type="Gene3D" id="1.20.120.1600">
    <property type="match status" value="1"/>
</dbReference>
<reference evidence="2" key="1">
    <citation type="journal article" date="2019" name="Int. J. Syst. Evol. Microbiol.">
        <title>The Global Catalogue of Microorganisms (GCM) 10K type strain sequencing project: providing services to taxonomists for standard genome sequencing and annotation.</title>
        <authorList>
            <consortium name="The Broad Institute Genomics Platform"/>
            <consortium name="The Broad Institute Genome Sequencing Center for Infectious Disease"/>
            <person name="Wu L."/>
            <person name="Ma J."/>
        </authorList>
    </citation>
    <scope>NUCLEOTIDE SEQUENCE [LARGE SCALE GENOMIC DNA]</scope>
    <source>
        <strain evidence="2">JCM 17498</strain>
    </source>
</reference>
<dbReference type="InterPro" id="IPR023214">
    <property type="entry name" value="HAD_sf"/>
</dbReference>
<dbReference type="SUPFAM" id="SSF56784">
    <property type="entry name" value="HAD-like"/>
    <property type="match status" value="1"/>
</dbReference>
<evidence type="ECO:0000313" key="2">
    <source>
        <dbReference type="Proteomes" id="UP001500523"/>
    </source>
</evidence>
<keyword evidence="2" id="KW-1185">Reference proteome</keyword>
<comment type="caution">
    <text evidence="1">The sequence shown here is derived from an EMBL/GenBank/DDBJ whole genome shotgun (WGS) entry which is preliminary data.</text>
</comment>